<dbReference type="OMA" id="LIHHIMQ"/>
<dbReference type="OrthoDB" id="2500381at2759"/>
<evidence type="ECO:0000256" key="1">
    <source>
        <dbReference type="ARBA" id="ARBA00004123"/>
    </source>
</evidence>
<proteinExistence type="inferred from homology"/>
<dbReference type="eggNOG" id="ENOG502S98G">
    <property type="taxonomic scope" value="Eukaryota"/>
</dbReference>
<keyword evidence="9" id="KW-1185">Reference proteome</keyword>
<feature type="compositionally biased region" description="Pro residues" evidence="7">
    <location>
        <begin position="1"/>
        <end position="11"/>
    </location>
</feature>
<accession>K1WR03</accession>
<keyword evidence="3" id="KW-0227">DNA damage</keyword>
<feature type="compositionally biased region" description="Acidic residues" evidence="7">
    <location>
        <begin position="134"/>
        <end position="155"/>
    </location>
</feature>
<dbReference type="GeneID" id="18762943"/>
<evidence type="ECO:0008006" key="10">
    <source>
        <dbReference type="Google" id="ProtNLM"/>
    </source>
</evidence>
<evidence type="ECO:0000313" key="8">
    <source>
        <dbReference type="EMBL" id="EKD14797.1"/>
    </source>
</evidence>
<feature type="compositionally biased region" description="Acidic residues" evidence="7">
    <location>
        <begin position="77"/>
        <end position="121"/>
    </location>
</feature>
<dbReference type="Proteomes" id="UP000006753">
    <property type="component" value="Unassembled WGS sequence"/>
</dbReference>
<dbReference type="PANTHER" id="PTHR28680">
    <property type="entry name" value="CENTROMERE PROTEIN X"/>
    <property type="match status" value="1"/>
</dbReference>
<dbReference type="Pfam" id="PF09415">
    <property type="entry name" value="CENP-X"/>
    <property type="match status" value="1"/>
</dbReference>
<dbReference type="GO" id="GO:0003677">
    <property type="term" value="F:DNA binding"/>
    <property type="evidence" value="ECO:0007669"/>
    <property type="project" value="UniProtKB-KW"/>
</dbReference>
<dbReference type="InterPro" id="IPR018552">
    <property type="entry name" value="CENP-X"/>
</dbReference>
<dbReference type="KEGG" id="mbe:MBM_07008"/>
<evidence type="ECO:0000256" key="2">
    <source>
        <dbReference type="ARBA" id="ARBA00009359"/>
    </source>
</evidence>
<name>K1WR03_MARBU</name>
<keyword evidence="4" id="KW-0238">DNA-binding</keyword>
<dbReference type="InParanoid" id="K1WR03"/>
<keyword evidence="6" id="KW-0539">Nucleus</keyword>
<feature type="compositionally biased region" description="Polar residues" evidence="7">
    <location>
        <begin position="64"/>
        <end position="74"/>
    </location>
</feature>
<comment type="subcellular location">
    <subcellularLocation>
        <location evidence="1">Nucleus</location>
    </subcellularLocation>
</comment>
<evidence type="ECO:0000256" key="3">
    <source>
        <dbReference type="ARBA" id="ARBA00022763"/>
    </source>
</evidence>
<reference evidence="8 9" key="1">
    <citation type="journal article" date="2012" name="BMC Genomics">
        <title>Sequencing the genome of Marssonina brunnea reveals fungus-poplar co-evolution.</title>
        <authorList>
            <person name="Zhu S."/>
            <person name="Cao Y.-Z."/>
            <person name="Jiang C."/>
            <person name="Tan B.-Y."/>
            <person name="Wang Z."/>
            <person name="Feng S."/>
            <person name="Zhang L."/>
            <person name="Su X.-H."/>
            <person name="Brejova B."/>
            <person name="Vinar T."/>
            <person name="Xu M."/>
            <person name="Wang M.-X."/>
            <person name="Zhang S.-G."/>
            <person name="Huang M.-R."/>
            <person name="Wu R."/>
            <person name="Zhou Y."/>
        </authorList>
    </citation>
    <scope>NUCLEOTIDE SEQUENCE [LARGE SCALE GENOMIC DNA]</scope>
    <source>
        <strain evidence="8 9">MB_m1</strain>
    </source>
</reference>
<dbReference type="CDD" id="cd22921">
    <property type="entry name" value="HFD_CENP-X"/>
    <property type="match status" value="1"/>
</dbReference>
<dbReference type="GO" id="GO:0006281">
    <property type="term" value="P:DNA repair"/>
    <property type="evidence" value="ECO:0007669"/>
    <property type="project" value="UniProtKB-KW"/>
</dbReference>
<protein>
    <recommendedName>
        <fullName evidence="10">CENP-S complex centromere protein X</fullName>
    </recommendedName>
</protein>
<sequence>MPPKPFNPPRPQSSSNTDSKPRGRPKGPSTNPSHKRKSTSATPRAAPKAVSRAKGSAFIKPRVSNASVSTALSIDSSDGEGEGEGEDEGGEHEEDEELDFGLDSGLDGDETGAGEEEDTEMMETTMPEASTVSLDEDQEIEGDDNDDDDDHDDDPFSSQPPRKKRSRTSKTNANADSSHVRALDEPAEARASIPTDLINVLLHSFFKQPGSRITKDANAAVGRYIETFVREGVARAEWARENGWEGDGEGGVNAGGNGGYLEVEDLERAAPQLILDF</sequence>
<dbReference type="GO" id="GO:0051382">
    <property type="term" value="P:kinetochore assembly"/>
    <property type="evidence" value="ECO:0007669"/>
    <property type="project" value="InterPro"/>
</dbReference>
<evidence type="ECO:0000256" key="6">
    <source>
        <dbReference type="ARBA" id="ARBA00023242"/>
    </source>
</evidence>
<dbReference type="EMBL" id="JH921444">
    <property type="protein sequence ID" value="EKD14797.1"/>
    <property type="molecule type" value="Genomic_DNA"/>
</dbReference>
<gene>
    <name evidence="8" type="ORF">MBM_07008</name>
</gene>
<dbReference type="Gene3D" id="6.10.130.30">
    <property type="match status" value="1"/>
</dbReference>
<dbReference type="GO" id="GO:0000712">
    <property type="term" value="P:resolution of meiotic recombination intermediates"/>
    <property type="evidence" value="ECO:0007669"/>
    <property type="project" value="TreeGrafter"/>
</dbReference>
<evidence type="ECO:0000256" key="4">
    <source>
        <dbReference type="ARBA" id="ARBA00023125"/>
    </source>
</evidence>
<dbReference type="GO" id="GO:0031297">
    <property type="term" value="P:replication fork processing"/>
    <property type="evidence" value="ECO:0007669"/>
    <property type="project" value="TreeGrafter"/>
</dbReference>
<keyword evidence="5" id="KW-0234">DNA repair</keyword>
<dbReference type="HOGENOM" id="CLU_077202_0_0_1"/>
<comment type="similarity">
    <text evidence="2">Belongs to the CENP-X/MHF2 family.</text>
</comment>
<evidence type="ECO:0000256" key="7">
    <source>
        <dbReference type="SAM" id="MobiDB-lite"/>
    </source>
</evidence>
<evidence type="ECO:0000256" key="5">
    <source>
        <dbReference type="ARBA" id="ARBA00023204"/>
    </source>
</evidence>
<organism evidence="8 9">
    <name type="scientific">Marssonina brunnea f. sp. multigermtubi (strain MB_m1)</name>
    <name type="common">Marssonina leaf spot fungus</name>
    <dbReference type="NCBI Taxonomy" id="1072389"/>
    <lineage>
        <taxon>Eukaryota</taxon>
        <taxon>Fungi</taxon>
        <taxon>Dikarya</taxon>
        <taxon>Ascomycota</taxon>
        <taxon>Pezizomycotina</taxon>
        <taxon>Leotiomycetes</taxon>
        <taxon>Helotiales</taxon>
        <taxon>Drepanopezizaceae</taxon>
        <taxon>Drepanopeziza</taxon>
    </lineage>
</organism>
<dbReference type="GO" id="GO:0071821">
    <property type="term" value="C:FANCM-MHF complex"/>
    <property type="evidence" value="ECO:0007669"/>
    <property type="project" value="TreeGrafter"/>
</dbReference>
<dbReference type="PANTHER" id="PTHR28680:SF1">
    <property type="entry name" value="CENTROMERE PROTEIN X"/>
    <property type="match status" value="1"/>
</dbReference>
<feature type="region of interest" description="Disordered" evidence="7">
    <location>
        <begin position="1"/>
        <end position="186"/>
    </location>
</feature>
<dbReference type="AlphaFoldDB" id="K1WR03"/>
<evidence type="ECO:0000313" key="9">
    <source>
        <dbReference type="Proteomes" id="UP000006753"/>
    </source>
</evidence>